<dbReference type="SUPFAM" id="SSF51735">
    <property type="entry name" value="NAD(P)-binding Rossmann-fold domains"/>
    <property type="match status" value="1"/>
</dbReference>
<accession>A0A0F9E6C7</accession>
<dbReference type="InterPro" id="IPR001509">
    <property type="entry name" value="Epimerase_deHydtase"/>
</dbReference>
<comment type="caution">
    <text evidence="3">The sequence shown here is derived from an EMBL/GenBank/DDBJ whole genome shotgun (WGS) entry which is preliminary data.</text>
</comment>
<feature type="domain" description="NAD-dependent epimerase/dehydratase" evidence="2">
    <location>
        <begin position="7"/>
        <end position="84"/>
    </location>
</feature>
<evidence type="ECO:0000259" key="2">
    <source>
        <dbReference type="Pfam" id="PF01370"/>
    </source>
</evidence>
<name>A0A0F9E6C7_9ZZZZ</name>
<gene>
    <name evidence="3" type="ORF">LCGC14_2113930</name>
</gene>
<dbReference type="Pfam" id="PF01370">
    <property type="entry name" value="Epimerase"/>
    <property type="match status" value="1"/>
</dbReference>
<sequence length="161" mass="18710">MHIIPQYVWLTCNSHTMNCFGERQAPEKFVPLIIRKIRDGERIQVHADKTRMQAGSRFYIHARNVAAATLFLLNAGEAGQKYNIVGEREVDNEELVNWIAELMGKKADYELTDFHSERPGHDLRYALDGKRMADMGWKLPVDFEQSLARTVNWSLQHPEWL</sequence>
<evidence type="ECO:0000313" key="3">
    <source>
        <dbReference type="EMBL" id="KKL69539.1"/>
    </source>
</evidence>
<protein>
    <recommendedName>
        <fullName evidence="2">NAD-dependent epimerase/dehydratase domain-containing protein</fullName>
    </recommendedName>
</protein>
<reference evidence="3" key="1">
    <citation type="journal article" date="2015" name="Nature">
        <title>Complex archaea that bridge the gap between prokaryotes and eukaryotes.</title>
        <authorList>
            <person name="Spang A."/>
            <person name="Saw J.H."/>
            <person name="Jorgensen S.L."/>
            <person name="Zaremba-Niedzwiedzka K."/>
            <person name="Martijn J."/>
            <person name="Lind A.E."/>
            <person name="van Eijk R."/>
            <person name="Schleper C."/>
            <person name="Guy L."/>
            <person name="Ettema T.J."/>
        </authorList>
    </citation>
    <scope>NUCLEOTIDE SEQUENCE</scope>
</reference>
<dbReference type="Gene3D" id="3.90.25.10">
    <property type="entry name" value="UDP-galactose 4-epimerase, domain 1"/>
    <property type="match status" value="1"/>
</dbReference>
<dbReference type="AlphaFoldDB" id="A0A0F9E6C7"/>
<proteinExistence type="inferred from homology"/>
<organism evidence="3">
    <name type="scientific">marine sediment metagenome</name>
    <dbReference type="NCBI Taxonomy" id="412755"/>
    <lineage>
        <taxon>unclassified sequences</taxon>
        <taxon>metagenomes</taxon>
        <taxon>ecological metagenomes</taxon>
    </lineage>
</organism>
<dbReference type="PANTHER" id="PTHR43000">
    <property type="entry name" value="DTDP-D-GLUCOSE 4,6-DEHYDRATASE-RELATED"/>
    <property type="match status" value="1"/>
</dbReference>
<comment type="similarity">
    <text evidence="1">Belongs to the NAD(P)-dependent epimerase/dehydratase family.</text>
</comment>
<dbReference type="Gene3D" id="3.40.50.720">
    <property type="entry name" value="NAD(P)-binding Rossmann-like Domain"/>
    <property type="match status" value="1"/>
</dbReference>
<dbReference type="InterPro" id="IPR036291">
    <property type="entry name" value="NAD(P)-bd_dom_sf"/>
</dbReference>
<dbReference type="EMBL" id="LAZR01026180">
    <property type="protein sequence ID" value="KKL69539.1"/>
    <property type="molecule type" value="Genomic_DNA"/>
</dbReference>
<evidence type="ECO:0000256" key="1">
    <source>
        <dbReference type="ARBA" id="ARBA00007637"/>
    </source>
</evidence>